<feature type="compositionally biased region" description="Polar residues" evidence="1">
    <location>
        <begin position="28"/>
        <end position="42"/>
    </location>
</feature>
<dbReference type="Proteomes" id="UP000010556">
    <property type="component" value="Unassembled WGS sequence"/>
</dbReference>
<evidence type="ECO:0000313" key="2">
    <source>
        <dbReference type="EMBL" id="ELK24815.1"/>
    </source>
</evidence>
<dbReference type="PANTHER" id="PTHR35084:SF1">
    <property type="entry name" value="TCF3 FUSION PARTNER"/>
    <property type="match status" value="1"/>
</dbReference>
<dbReference type="InterPro" id="IPR033555">
    <property type="entry name" value="TFPT"/>
</dbReference>
<dbReference type="GO" id="GO:0043065">
    <property type="term" value="P:positive regulation of apoptotic process"/>
    <property type="evidence" value="ECO:0007669"/>
    <property type="project" value="TreeGrafter"/>
</dbReference>
<feature type="region of interest" description="Disordered" evidence="1">
    <location>
        <begin position="26"/>
        <end position="64"/>
    </location>
</feature>
<dbReference type="GO" id="GO:0031011">
    <property type="term" value="C:Ino80 complex"/>
    <property type="evidence" value="ECO:0007669"/>
    <property type="project" value="TreeGrafter"/>
</dbReference>
<dbReference type="AlphaFoldDB" id="L5LFL4"/>
<dbReference type="GO" id="GO:0097190">
    <property type="term" value="P:apoptotic signaling pathway"/>
    <property type="evidence" value="ECO:0007669"/>
    <property type="project" value="TreeGrafter"/>
</dbReference>
<name>L5LFL4_MYODS</name>
<dbReference type="EMBL" id="KB112438">
    <property type="protein sequence ID" value="ELK24815.1"/>
    <property type="molecule type" value="Genomic_DNA"/>
</dbReference>
<reference evidence="3" key="1">
    <citation type="journal article" date="2013" name="Science">
        <title>Comparative analysis of bat genomes provides insight into the evolution of flight and immunity.</title>
        <authorList>
            <person name="Zhang G."/>
            <person name="Cowled C."/>
            <person name="Shi Z."/>
            <person name="Huang Z."/>
            <person name="Bishop-Lilly K.A."/>
            <person name="Fang X."/>
            <person name="Wynne J.W."/>
            <person name="Xiong Z."/>
            <person name="Baker M.L."/>
            <person name="Zhao W."/>
            <person name="Tachedjian M."/>
            <person name="Zhu Y."/>
            <person name="Zhou P."/>
            <person name="Jiang X."/>
            <person name="Ng J."/>
            <person name="Yang L."/>
            <person name="Wu L."/>
            <person name="Xiao J."/>
            <person name="Feng Y."/>
            <person name="Chen Y."/>
            <person name="Sun X."/>
            <person name="Zhang Y."/>
            <person name="Marsh G.A."/>
            <person name="Crameri G."/>
            <person name="Broder C.C."/>
            <person name="Frey K.G."/>
            <person name="Wang L.F."/>
            <person name="Wang J."/>
        </authorList>
    </citation>
    <scope>NUCLEOTIDE SEQUENCE [LARGE SCALE GENOMIC DNA]</scope>
</reference>
<protein>
    <submittedName>
        <fullName evidence="2">TCF3 fusion partner like protein</fullName>
    </submittedName>
</protein>
<organism evidence="2 3">
    <name type="scientific">Myotis davidii</name>
    <name type="common">David's myotis</name>
    <dbReference type="NCBI Taxonomy" id="225400"/>
    <lineage>
        <taxon>Eukaryota</taxon>
        <taxon>Metazoa</taxon>
        <taxon>Chordata</taxon>
        <taxon>Craniata</taxon>
        <taxon>Vertebrata</taxon>
        <taxon>Euteleostomi</taxon>
        <taxon>Mammalia</taxon>
        <taxon>Eutheria</taxon>
        <taxon>Laurasiatheria</taxon>
        <taxon>Chiroptera</taxon>
        <taxon>Yangochiroptera</taxon>
        <taxon>Vespertilionidae</taxon>
        <taxon>Myotis</taxon>
    </lineage>
</organism>
<dbReference type="GO" id="GO:0003677">
    <property type="term" value="F:DNA binding"/>
    <property type="evidence" value="ECO:0007669"/>
    <property type="project" value="TreeGrafter"/>
</dbReference>
<sequence>MFLKRVLDSYSDNYGASQFTILLEDEGSQGTEAPTQATLRTSLQRKRGSPFPGGRQRPQKPAAWPWREAQWAEEIKVEEDFGFEADEALDSSWVSLGPDKMLTYPTLASPAFD</sequence>
<dbReference type="PANTHER" id="PTHR35084">
    <property type="entry name" value="TCF3 FUSION PARTNER"/>
    <property type="match status" value="1"/>
</dbReference>
<proteinExistence type="predicted"/>
<accession>L5LFL4</accession>
<evidence type="ECO:0000256" key="1">
    <source>
        <dbReference type="SAM" id="MobiDB-lite"/>
    </source>
</evidence>
<keyword evidence="3" id="KW-1185">Reference proteome</keyword>
<evidence type="ECO:0000313" key="3">
    <source>
        <dbReference type="Proteomes" id="UP000010556"/>
    </source>
</evidence>
<gene>
    <name evidence="2" type="ORF">MDA_GLEAN10009780</name>
</gene>